<proteinExistence type="predicted"/>
<dbReference type="PROSITE" id="PS51845">
    <property type="entry name" value="PDEASE_I_2"/>
    <property type="match status" value="1"/>
</dbReference>
<evidence type="ECO:0000259" key="3">
    <source>
        <dbReference type="PROSITE" id="PS51845"/>
    </source>
</evidence>
<dbReference type="Proteomes" id="UP000604046">
    <property type="component" value="Unassembled WGS sequence"/>
</dbReference>
<reference evidence="4" key="1">
    <citation type="submission" date="2021-02" db="EMBL/GenBank/DDBJ databases">
        <authorList>
            <person name="Dougan E. K."/>
            <person name="Rhodes N."/>
            <person name="Thang M."/>
            <person name="Chan C."/>
        </authorList>
    </citation>
    <scope>NUCLEOTIDE SEQUENCE</scope>
</reference>
<organism evidence="4 5">
    <name type="scientific">Symbiodinium natans</name>
    <dbReference type="NCBI Taxonomy" id="878477"/>
    <lineage>
        <taxon>Eukaryota</taxon>
        <taxon>Sar</taxon>
        <taxon>Alveolata</taxon>
        <taxon>Dinophyceae</taxon>
        <taxon>Suessiales</taxon>
        <taxon>Symbiodiniaceae</taxon>
        <taxon>Symbiodinium</taxon>
    </lineage>
</organism>
<dbReference type="InterPro" id="IPR036971">
    <property type="entry name" value="PDEase_catalytic_dom_sf"/>
</dbReference>
<sequence>MRLFQVVNSSNDANVFQNVDKETYKDMRRGIIAAILHTDMVKHNEMIKELSLLYQMNSDALDALKADTVVLSSASTTQTIMNALLHCADIGNPMKPWDICYQLAHLCLDEFFAQ</sequence>
<feature type="domain" description="PDEase" evidence="3">
    <location>
        <begin position="1"/>
        <end position="114"/>
    </location>
</feature>
<comment type="caution">
    <text evidence="4">The sequence shown here is derived from an EMBL/GenBank/DDBJ whole genome shotgun (WGS) entry which is preliminary data.</text>
</comment>
<protein>
    <submittedName>
        <fullName evidence="4">PDE8A protein</fullName>
    </submittedName>
</protein>
<dbReference type="SUPFAM" id="SSF109604">
    <property type="entry name" value="HD-domain/PDEase-like"/>
    <property type="match status" value="1"/>
</dbReference>
<dbReference type="GO" id="GO:0046872">
    <property type="term" value="F:metal ion binding"/>
    <property type="evidence" value="ECO:0007669"/>
    <property type="project" value="UniProtKB-KW"/>
</dbReference>
<dbReference type="Pfam" id="PF00233">
    <property type="entry name" value="PDEase_I"/>
    <property type="match status" value="1"/>
</dbReference>
<evidence type="ECO:0000313" key="4">
    <source>
        <dbReference type="EMBL" id="CAE7409831.1"/>
    </source>
</evidence>
<feature type="non-terminal residue" evidence="4">
    <location>
        <position position="114"/>
    </location>
</feature>
<evidence type="ECO:0000256" key="2">
    <source>
        <dbReference type="ARBA" id="ARBA00022801"/>
    </source>
</evidence>
<evidence type="ECO:0000313" key="5">
    <source>
        <dbReference type="Proteomes" id="UP000604046"/>
    </source>
</evidence>
<dbReference type="PANTHER" id="PTHR11347">
    <property type="entry name" value="CYCLIC NUCLEOTIDE PHOSPHODIESTERASE"/>
    <property type="match status" value="1"/>
</dbReference>
<keyword evidence="1" id="KW-0479">Metal-binding</keyword>
<dbReference type="OrthoDB" id="189220at2759"/>
<dbReference type="GO" id="GO:0007165">
    <property type="term" value="P:signal transduction"/>
    <property type="evidence" value="ECO:0007669"/>
    <property type="project" value="InterPro"/>
</dbReference>
<accession>A0A812QZ44</accession>
<dbReference type="AlphaFoldDB" id="A0A812QZ44"/>
<dbReference type="EMBL" id="CAJNDS010002282">
    <property type="protein sequence ID" value="CAE7409831.1"/>
    <property type="molecule type" value="Genomic_DNA"/>
</dbReference>
<dbReference type="Gene3D" id="1.10.1300.10">
    <property type="entry name" value="3'5'-cyclic nucleotide phosphodiesterase, catalytic domain"/>
    <property type="match status" value="1"/>
</dbReference>
<name>A0A812QZ44_9DINO</name>
<gene>
    <name evidence="4" type="primary">PDE8A</name>
    <name evidence="4" type="ORF">SNAT2548_LOCUS22291</name>
</gene>
<evidence type="ECO:0000256" key="1">
    <source>
        <dbReference type="ARBA" id="ARBA00022723"/>
    </source>
</evidence>
<dbReference type="GO" id="GO:0004114">
    <property type="term" value="F:3',5'-cyclic-nucleotide phosphodiesterase activity"/>
    <property type="evidence" value="ECO:0007669"/>
    <property type="project" value="InterPro"/>
</dbReference>
<keyword evidence="5" id="KW-1185">Reference proteome</keyword>
<dbReference type="InterPro" id="IPR002073">
    <property type="entry name" value="PDEase_catalytic_dom"/>
</dbReference>
<keyword evidence="2" id="KW-0378">Hydrolase</keyword>